<organism evidence="4 5">
    <name type="scientific">Nocardioides aromaticivorans</name>
    <dbReference type="NCBI Taxonomy" id="200618"/>
    <lineage>
        <taxon>Bacteria</taxon>
        <taxon>Bacillati</taxon>
        <taxon>Actinomycetota</taxon>
        <taxon>Actinomycetes</taxon>
        <taxon>Propionibacteriales</taxon>
        <taxon>Nocardioidaceae</taxon>
        <taxon>Nocardioides</taxon>
    </lineage>
</organism>
<sequence length="429" mass="46342">MPVRRTTAPSGCPVDRVAGVDQVERLYDAAARERIVPEPPKRVEAPERLPFERDRARVVHAASSRRLAAKTQVVGPQSDDFVRNRLTHSLEVAQIARDLSRALGTHPDITETAALAHDLGHPPFGHNGERALAVLAADCGGFEGNAQTLRLLTRLEAKTADAAGESVGLNLTRATLDACTKYPWGPDEAGADGKFGVYDADRAAFDWLRRGAPARRKCVEAQVMDLADDVAYSVHDVEDGVVAGKVDLTRLDTAAVWETVRAWYLPDTTDAALDEVLARLRAVGSWPGASYDGRRASLAALKNLTSDLIGRFCGAVQEATFAAADGPFARYSADLVVPEETWAEITVLKGVAAHYVMQDAGRVALQERQRELLAELVEVLLRDEGAGLDATFAADWADAPDDLARTRVVIDQVASLTDASAVAWHQRLT</sequence>
<dbReference type="PANTHER" id="PTHR11373:SF32">
    <property type="entry name" value="DEOXYGUANOSINETRIPHOSPHATE TRIPHOSPHOHYDROLASE"/>
    <property type="match status" value="1"/>
</dbReference>
<dbReference type="HAMAP" id="MF_01212">
    <property type="entry name" value="dGTPase_type2"/>
    <property type="match status" value="1"/>
</dbReference>
<dbReference type="EMBL" id="CP022295">
    <property type="protein sequence ID" value="QSR27145.1"/>
    <property type="molecule type" value="Genomic_DNA"/>
</dbReference>
<dbReference type="InterPro" id="IPR003607">
    <property type="entry name" value="HD/PDEase_dom"/>
</dbReference>
<evidence type="ECO:0000259" key="3">
    <source>
        <dbReference type="PROSITE" id="PS51831"/>
    </source>
</evidence>
<dbReference type="Gene3D" id="1.10.3210.10">
    <property type="entry name" value="Hypothetical protein af1432"/>
    <property type="match status" value="1"/>
</dbReference>
<evidence type="ECO:0000256" key="1">
    <source>
        <dbReference type="ARBA" id="ARBA00022801"/>
    </source>
</evidence>
<dbReference type="SUPFAM" id="SSF109604">
    <property type="entry name" value="HD-domain/PDEase-like"/>
    <property type="match status" value="1"/>
</dbReference>
<protein>
    <recommendedName>
        <fullName evidence="2">Deoxyguanosinetriphosphate triphosphohydrolase-like protein</fullName>
    </recommendedName>
</protein>
<dbReference type="Pfam" id="PF13286">
    <property type="entry name" value="HD_assoc"/>
    <property type="match status" value="1"/>
</dbReference>
<feature type="domain" description="HD" evidence="3">
    <location>
        <begin position="85"/>
        <end position="233"/>
    </location>
</feature>
<dbReference type="InterPro" id="IPR026875">
    <property type="entry name" value="PHydrolase_assoc_dom"/>
</dbReference>
<dbReference type="InterPro" id="IPR006674">
    <property type="entry name" value="HD_domain"/>
</dbReference>
<accession>A0ABX7PNE8</accession>
<dbReference type="PROSITE" id="PS51831">
    <property type="entry name" value="HD"/>
    <property type="match status" value="1"/>
</dbReference>
<name>A0ABX7PNE8_9ACTN</name>
<reference evidence="4 5" key="1">
    <citation type="submission" date="2017-06" db="EMBL/GenBank/DDBJ databases">
        <title>Complete Genome Sequence of the Soil Carbazole-Degrading Bacterium Nocardioides aromaticivorans IC177.</title>
        <authorList>
            <person name="Vejarano F."/>
            <person name="Suzuki-Minakuchi C."/>
            <person name="Ohtsubo Y."/>
            <person name="Tsuda M."/>
            <person name="Okada K."/>
            <person name="Nojiri H."/>
        </authorList>
    </citation>
    <scope>NUCLEOTIDE SEQUENCE [LARGE SCALE GENOMIC DNA]</scope>
    <source>
        <strain evidence="4 5">IC177</strain>
    </source>
</reference>
<keyword evidence="5" id="KW-1185">Reference proteome</keyword>
<dbReference type="Proteomes" id="UP000662818">
    <property type="component" value="Chromosome"/>
</dbReference>
<evidence type="ECO:0000256" key="2">
    <source>
        <dbReference type="HAMAP-Rule" id="MF_01212"/>
    </source>
</evidence>
<dbReference type="SMART" id="SM00471">
    <property type="entry name" value="HDc"/>
    <property type="match status" value="1"/>
</dbReference>
<comment type="similarity">
    <text evidence="2">Belongs to the dGTPase family. Type 2 subfamily.</text>
</comment>
<dbReference type="PANTHER" id="PTHR11373">
    <property type="entry name" value="DEOXYNUCLEOSIDE TRIPHOSPHATE TRIPHOSPHOHYDROLASE"/>
    <property type="match status" value="1"/>
</dbReference>
<evidence type="ECO:0000313" key="4">
    <source>
        <dbReference type="EMBL" id="QSR27145.1"/>
    </source>
</evidence>
<dbReference type="NCBIfam" id="NF002829">
    <property type="entry name" value="PRK03007.1"/>
    <property type="match status" value="1"/>
</dbReference>
<dbReference type="CDD" id="cd00077">
    <property type="entry name" value="HDc"/>
    <property type="match status" value="1"/>
</dbReference>
<dbReference type="InterPro" id="IPR023023">
    <property type="entry name" value="dNTPase_2"/>
</dbReference>
<dbReference type="NCBIfam" id="TIGR01353">
    <property type="entry name" value="dGTP_triPase"/>
    <property type="match status" value="1"/>
</dbReference>
<proteinExistence type="inferred from homology"/>
<dbReference type="InterPro" id="IPR006261">
    <property type="entry name" value="dGTPase"/>
</dbReference>
<dbReference type="Pfam" id="PF01966">
    <property type="entry name" value="HD"/>
    <property type="match status" value="1"/>
</dbReference>
<evidence type="ECO:0000313" key="5">
    <source>
        <dbReference type="Proteomes" id="UP000662818"/>
    </source>
</evidence>
<keyword evidence="1 2" id="KW-0378">Hydrolase</keyword>
<gene>
    <name evidence="4" type="ORF">CFH99_16115</name>
</gene>
<dbReference type="InterPro" id="IPR050135">
    <property type="entry name" value="dGTPase-like"/>
</dbReference>